<feature type="transmembrane region" description="Helical" evidence="5">
    <location>
        <begin position="132"/>
        <end position="165"/>
    </location>
</feature>
<comment type="subcellular location">
    <subcellularLocation>
        <location evidence="5">Cell membrane</location>
        <topology evidence="5">Multi-pass membrane protein</topology>
    </subcellularLocation>
    <subcellularLocation>
        <location evidence="1">Membrane</location>
        <topology evidence="1">Multi-pass membrane protein</topology>
    </subcellularLocation>
</comment>
<feature type="transmembrane region" description="Helical" evidence="5">
    <location>
        <begin position="6"/>
        <end position="24"/>
    </location>
</feature>
<evidence type="ECO:0000313" key="8">
    <source>
        <dbReference type="Proteomes" id="UP000276437"/>
    </source>
</evidence>
<dbReference type="OrthoDB" id="9773683at2"/>
<dbReference type="Pfam" id="PF00528">
    <property type="entry name" value="BPD_transp_1"/>
    <property type="match status" value="1"/>
</dbReference>
<keyword evidence="5" id="KW-0813">Transport</keyword>
<evidence type="ECO:0000256" key="5">
    <source>
        <dbReference type="RuleBase" id="RU363032"/>
    </source>
</evidence>
<dbReference type="GO" id="GO:0005886">
    <property type="term" value="C:plasma membrane"/>
    <property type="evidence" value="ECO:0007669"/>
    <property type="project" value="UniProtKB-SubCell"/>
</dbReference>
<keyword evidence="2 5" id="KW-0812">Transmembrane</keyword>
<keyword evidence="4 5" id="KW-0472">Membrane</keyword>
<feature type="transmembrane region" description="Helical" evidence="5">
    <location>
        <begin position="185"/>
        <end position="207"/>
    </location>
</feature>
<name>A0A348AEZ6_9FIRM</name>
<feature type="transmembrane region" description="Helical" evidence="5">
    <location>
        <begin position="289"/>
        <end position="308"/>
    </location>
</feature>
<dbReference type="Proteomes" id="UP000276437">
    <property type="component" value="Chromosome"/>
</dbReference>
<accession>A0A348AEZ6</accession>
<reference evidence="7 8" key="1">
    <citation type="journal article" date="2018" name="Int. J. Syst. Evol. Microbiol.">
        <title>Methylomusa anaerophila gen. nov., sp. nov., an anaerobic methanol-utilizing bacterium isolated from a microbial fuel cell.</title>
        <authorList>
            <person name="Amano N."/>
            <person name="Yamamuro A."/>
            <person name="Miyahara M."/>
            <person name="Kouzuma A."/>
            <person name="Abe T."/>
            <person name="Watanabe K."/>
        </authorList>
    </citation>
    <scope>NUCLEOTIDE SEQUENCE [LARGE SCALE GENOMIC DNA]</scope>
    <source>
        <strain evidence="7 8">MMFC1</strain>
    </source>
</reference>
<keyword evidence="3 5" id="KW-1133">Transmembrane helix</keyword>
<feature type="transmembrane region" description="Helical" evidence="5">
    <location>
        <begin position="243"/>
        <end position="269"/>
    </location>
</feature>
<evidence type="ECO:0000256" key="4">
    <source>
        <dbReference type="ARBA" id="ARBA00023136"/>
    </source>
</evidence>
<evidence type="ECO:0000256" key="1">
    <source>
        <dbReference type="ARBA" id="ARBA00004141"/>
    </source>
</evidence>
<dbReference type="InterPro" id="IPR035906">
    <property type="entry name" value="MetI-like_sf"/>
</dbReference>
<evidence type="ECO:0000313" key="7">
    <source>
        <dbReference type="EMBL" id="BBB89644.1"/>
    </source>
</evidence>
<dbReference type="PANTHER" id="PTHR43376:SF1">
    <property type="entry name" value="OLIGOPEPTIDE TRANSPORT SYSTEM PERMEASE PROTEIN"/>
    <property type="match status" value="1"/>
</dbReference>
<proteinExistence type="inferred from homology"/>
<evidence type="ECO:0000256" key="3">
    <source>
        <dbReference type="ARBA" id="ARBA00022989"/>
    </source>
</evidence>
<dbReference type="CDD" id="cd06261">
    <property type="entry name" value="TM_PBP2"/>
    <property type="match status" value="1"/>
</dbReference>
<dbReference type="Gene3D" id="1.10.3720.10">
    <property type="entry name" value="MetI-like"/>
    <property type="match status" value="1"/>
</dbReference>
<protein>
    <submittedName>
        <fullName evidence="7">Dipeptide transport system permease protein DppB</fullName>
    </submittedName>
</protein>
<keyword evidence="8" id="KW-1185">Reference proteome</keyword>
<comment type="similarity">
    <text evidence="5">Belongs to the binding-protein-dependent transport system permease family.</text>
</comment>
<dbReference type="GO" id="GO:0055085">
    <property type="term" value="P:transmembrane transport"/>
    <property type="evidence" value="ECO:0007669"/>
    <property type="project" value="InterPro"/>
</dbReference>
<dbReference type="PROSITE" id="PS50928">
    <property type="entry name" value="ABC_TM1"/>
    <property type="match status" value="1"/>
</dbReference>
<dbReference type="RefSeq" id="WP_126305801.1">
    <property type="nucleotide sequence ID" value="NZ_AP018449.1"/>
</dbReference>
<dbReference type="SUPFAM" id="SSF161098">
    <property type="entry name" value="MetI-like"/>
    <property type="match status" value="1"/>
</dbReference>
<dbReference type="InterPro" id="IPR000515">
    <property type="entry name" value="MetI-like"/>
</dbReference>
<feature type="domain" description="ABC transmembrane type-1" evidence="6">
    <location>
        <begin position="97"/>
        <end position="308"/>
    </location>
</feature>
<dbReference type="KEGG" id="mana:MAMMFC1_00277"/>
<sequence length="321" mass="35388">MPNAKITTNYLIALCIIFVLNFLLPRLLPGDPLHAIYGDEALTNMTPELQAELIQHFSLDRSLDEQFAAYILSLARADLGYSYFYNAPVTGLIAGFLPWTVLLAGSALILSTLAGIILGIESGYRRNSSLDRYFLGGIMIFSGLPNFFFGIILLLTFSVSLRLLPLSGAMTPYSGYTGPAIALDILHHLVLPLTSLVMVHLTATYLLTRNTMVTVMGEAFIRTARAKGCPDYSLRYRHAGRCALLPVVTATGLNFGHLISSVLLIEVVFVYPGMGTLLYKALMTRDYPLLQGILLLITIIVLIINYLTDFLYARLDPRTQS</sequence>
<feature type="transmembrane region" description="Helical" evidence="5">
    <location>
        <begin position="96"/>
        <end position="120"/>
    </location>
</feature>
<dbReference type="PANTHER" id="PTHR43376">
    <property type="entry name" value="OLIGOPEPTIDE TRANSPORT SYSTEM PERMEASE PROTEIN"/>
    <property type="match status" value="1"/>
</dbReference>
<dbReference type="EMBL" id="AP018449">
    <property type="protein sequence ID" value="BBB89644.1"/>
    <property type="molecule type" value="Genomic_DNA"/>
</dbReference>
<organism evidence="7 8">
    <name type="scientific">Methylomusa anaerophila</name>
    <dbReference type="NCBI Taxonomy" id="1930071"/>
    <lineage>
        <taxon>Bacteria</taxon>
        <taxon>Bacillati</taxon>
        <taxon>Bacillota</taxon>
        <taxon>Negativicutes</taxon>
        <taxon>Selenomonadales</taxon>
        <taxon>Sporomusaceae</taxon>
        <taxon>Methylomusa</taxon>
    </lineage>
</organism>
<dbReference type="AlphaFoldDB" id="A0A348AEZ6"/>
<gene>
    <name evidence="7" type="primary">dppB_1</name>
    <name evidence="7" type="ORF">MAMMFC1_00277</name>
</gene>
<evidence type="ECO:0000259" key="6">
    <source>
        <dbReference type="PROSITE" id="PS50928"/>
    </source>
</evidence>
<evidence type="ECO:0000256" key="2">
    <source>
        <dbReference type="ARBA" id="ARBA00022692"/>
    </source>
</evidence>